<keyword evidence="2 4" id="KW-0238">DNA-binding</keyword>
<dbReference type="InterPro" id="IPR001647">
    <property type="entry name" value="HTH_TetR"/>
</dbReference>
<gene>
    <name evidence="6" type="ORF">EV191_11570</name>
</gene>
<feature type="DNA-binding region" description="H-T-H motif" evidence="4">
    <location>
        <begin position="27"/>
        <end position="46"/>
    </location>
</feature>
<dbReference type="OrthoDB" id="3403733at2"/>
<dbReference type="PROSITE" id="PS50977">
    <property type="entry name" value="HTH_TETR_2"/>
    <property type="match status" value="1"/>
</dbReference>
<dbReference type="Pfam" id="PF00440">
    <property type="entry name" value="TetR_N"/>
    <property type="match status" value="1"/>
</dbReference>
<dbReference type="AlphaFoldDB" id="A0A4R2QA41"/>
<dbReference type="EMBL" id="SLXQ01000015">
    <property type="protein sequence ID" value="TCP45790.1"/>
    <property type="molecule type" value="Genomic_DNA"/>
</dbReference>
<dbReference type="GO" id="GO:0000976">
    <property type="term" value="F:transcription cis-regulatory region binding"/>
    <property type="evidence" value="ECO:0007669"/>
    <property type="project" value="TreeGrafter"/>
</dbReference>
<dbReference type="PANTHER" id="PTHR30055:SF234">
    <property type="entry name" value="HTH-TYPE TRANSCRIPTIONAL REGULATOR BETI"/>
    <property type="match status" value="1"/>
</dbReference>
<dbReference type="InterPro" id="IPR009057">
    <property type="entry name" value="Homeodomain-like_sf"/>
</dbReference>
<evidence type="ECO:0000313" key="6">
    <source>
        <dbReference type="EMBL" id="TCP45790.1"/>
    </source>
</evidence>
<dbReference type="Gene3D" id="1.10.357.10">
    <property type="entry name" value="Tetracycline Repressor, domain 2"/>
    <property type="match status" value="1"/>
</dbReference>
<keyword evidence="7" id="KW-1185">Reference proteome</keyword>
<evidence type="ECO:0000256" key="2">
    <source>
        <dbReference type="ARBA" id="ARBA00023125"/>
    </source>
</evidence>
<dbReference type="InterPro" id="IPR050109">
    <property type="entry name" value="HTH-type_TetR-like_transc_reg"/>
</dbReference>
<evidence type="ECO:0000256" key="4">
    <source>
        <dbReference type="PROSITE-ProRule" id="PRU00335"/>
    </source>
</evidence>
<accession>A0A4R2QA41</accession>
<evidence type="ECO:0000256" key="3">
    <source>
        <dbReference type="ARBA" id="ARBA00023163"/>
    </source>
</evidence>
<dbReference type="PRINTS" id="PR00455">
    <property type="entry name" value="HTHTETR"/>
</dbReference>
<proteinExistence type="predicted"/>
<protein>
    <submittedName>
        <fullName evidence="6">TetR family transcriptional regulator</fullName>
    </submittedName>
</protein>
<comment type="caution">
    <text evidence="6">The sequence shown here is derived from an EMBL/GenBank/DDBJ whole genome shotgun (WGS) entry which is preliminary data.</text>
</comment>
<evidence type="ECO:0000259" key="5">
    <source>
        <dbReference type="PROSITE" id="PS50977"/>
    </source>
</evidence>
<dbReference type="RefSeq" id="WP_132879905.1">
    <property type="nucleotide sequence ID" value="NZ_SLXQ01000015.1"/>
</dbReference>
<dbReference type="SUPFAM" id="SSF46689">
    <property type="entry name" value="Homeodomain-like"/>
    <property type="match status" value="1"/>
</dbReference>
<dbReference type="Proteomes" id="UP000294911">
    <property type="component" value="Unassembled WGS sequence"/>
</dbReference>
<evidence type="ECO:0000256" key="1">
    <source>
        <dbReference type="ARBA" id="ARBA00023015"/>
    </source>
</evidence>
<name>A0A4R2QA41_9PSEU</name>
<evidence type="ECO:0000313" key="7">
    <source>
        <dbReference type="Proteomes" id="UP000294911"/>
    </source>
</evidence>
<keyword evidence="1" id="KW-0805">Transcription regulation</keyword>
<dbReference type="GO" id="GO:0003700">
    <property type="term" value="F:DNA-binding transcription factor activity"/>
    <property type="evidence" value="ECO:0007669"/>
    <property type="project" value="TreeGrafter"/>
</dbReference>
<feature type="domain" description="HTH tetR-type" evidence="5">
    <location>
        <begin position="4"/>
        <end position="64"/>
    </location>
</feature>
<dbReference type="PANTHER" id="PTHR30055">
    <property type="entry name" value="HTH-TYPE TRANSCRIPTIONAL REGULATOR RUTR"/>
    <property type="match status" value="1"/>
</dbReference>
<organism evidence="6 7">
    <name type="scientific">Tamaricihabitans halophyticus</name>
    <dbReference type="NCBI Taxonomy" id="1262583"/>
    <lineage>
        <taxon>Bacteria</taxon>
        <taxon>Bacillati</taxon>
        <taxon>Actinomycetota</taxon>
        <taxon>Actinomycetes</taxon>
        <taxon>Pseudonocardiales</taxon>
        <taxon>Pseudonocardiaceae</taxon>
        <taxon>Tamaricihabitans</taxon>
    </lineage>
</organism>
<reference evidence="6 7" key="1">
    <citation type="submission" date="2019-03" db="EMBL/GenBank/DDBJ databases">
        <title>Genomic Encyclopedia of Type Strains, Phase IV (KMG-IV): sequencing the most valuable type-strain genomes for metagenomic binning, comparative biology and taxonomic classification.</title>
        <authorList>
            <person name="Goeker M."/>
        </authorList>
    </citation>
    <scope>NUCLEOTIDE SEQUENCE [LARGE SCALE GENOMIC DNA]</scope>
    <source>
        <strain evidence="6 7">DSM 45765</strain>
    </source>
</reference>
<keyword evidence="3" id="KW-0804">Transcription</keyword>
<sequence length="212" mass="22646">MDEDGIRARIREAAFEEFTAHGFKGATVRGIAEAAGVSLGMVQRHFPSKDELRRACDTHVLAVLREVRDSVIAVDAAPGGALPGTAQQAVARLAPYLAMALLRDNGSTAEWFDELTELYGTTLTSGGLGITIPADEDAEAVMAVHAAMQMGLTVFVDQVCRRLGGAELDAEMAYRIGRARLFLASEQLVSPEHADRIRESLARHAAEGGTAQ</sequence>